<reference evidence="2 3" key="1">
    <citation type="submission" date="2024-02" db="EMBL/GenBank/DDBJ databases">
        <authorList>
            <person name="Chen Y."/>
            <person name="Shah S."/>
            <person name="Dougan E. K."/>
            <person name="Thang M."/>
            <person name="Chan C."/>
        </authorList>
    </citation>
    <scope>NUCLEOTIDE SEQUENCE [LARGE SCALE GENOMIC DNA]</scope>
</reference>
<evidence type="ECO:0000256" key="1">
    <source>
        <dbReference type="SAM" id="MobiDB-lite"/>
    </source>
</evidence>
<organism evidence="2 3">
    <name type="scientific">Durusdinium trenchii</name>
    <dbReference type="NCBI Taxonomy" id="1381693"/>
    <lineage>
        <taxon>Eukaryota</taxon>
        <taxon>Sar</taxon>
        <taxon>Alveolata</taxon>
        <taxon>Dinophyceae</taxon>
        <taxon>Suessiales</taxon>
        <taxon>Symbiodiniaceae</taxon>
        <taxon>Durusdinium</taxon>
    </lineage>
</organism>
<feature type="region of interest" description="Disordered" evidence="1">
    <location>
        <begin position="1"/>
        <end position="38"/>
    </location>
</feature>
<protein>
    <submittedName>
        <fullName evidence="2">Chloroplastic</fullName>
    </submittedName>
</protein>
<proteinExistence type="predicted"/>
<feature type="compositionally biased region" description="Basic and acidic residues" evidence="1">
    <location>
        <begin position="75"/>
        <end position="100"/>
    </location>
</feature>
<feature type="compositionally biased region" description="Acidic residues" evidence="1">
    <location>
        <begin position="378"/>
        <end position="392"/>
    </location>
</feature>
<sequence>MSASNGKPSSEGSKEQASQALRQLFRSNGLAKSGDVSGHPEIDVKLAALLDRVLKVPGDASGSSSTPKSSAARMETWRTESPEELAEKMGPEPVRKPLPELPKKRLVLPEEGGLSAPMKVRVKNACEALEKKDKTVTQLTLNLKQCRKEVWKLQCEANAADMKVARLLQKREGELPEEYREELERLKDKEEALADQLSHARANAQRWASVAKRQDAMLQQEREEQRGDAHSILAKHPAGEVFWSQESDSESEEERRRPGPSEVTLGSSDEESPRGSYPAAKGKSRPRSYSSDSASSGDSLGLDGPTSTAAAVTAKAVPPLPELSKTQKLQEDADEGASSISGDSLDLPGTGPTPTTTAVTAKAVPPLAQLPKTQRLPEDDEDEIYSEIESDIQESSRSV</sequence>
<accession>A0ABP0S3N2</accession>
<feature type="compositionally biased region" description="Low complexity" evidence="1">
    <location>
        <begin position="60"/>
        <end position="72"/>
    </location>
</feature>
<feature type="compositionally biased region" description="Low complexity" evidence="1">
    <location>
        <begin position="347"/>
        <end position="367"/>
    </location>
</feature>
<feature type="compositionally biased region" description="Basic and acidic residues" evidence="1">
    <location>
        <begin position="212"/>
        <end position="229"/>
    </location>
</feature>
<keyword evidence="3" id="KW-1185">Reference proteome</keyword>
<dbReference type="EMBL" id="CAXAMM010042807">
    <property type="protein sequence ID" value="CAK9106904.1"/>
    <property type="molecule type" value="Genomic_DNA"/>
</dbReference>
<name>A0ABP0S3N2_9DINO</name>
<comment type="caution">
    <text evidence="2">The sequence shown here is derived from an EMBL/GenBank/DDBJ whole genome shotgun (WGS) entry which is preliminary data.</text>
</comment>
<feature type="region of interest" description="Disordered" evidence="1">
    <location>
        <begin position="57"/>
        <end position="100"/>
    </location>
</feature>
<dbReference type="Proteomes" id="UP001642464">
    <property type="component" value="Unassembled WGS sequence"/>
</dbReference>
<feature type="region of interest" description="Disordered" evidence="1">
    <location>
        <begin position="194"/>
        <end position="399"/>
    </location>
</feature>
<gene>
    <name evidence="2" type="ORF">SCF082_LOCUS49798</name>
</gene>
<evidence type="ECO:0000313" key="3">
    <source>
        <dbReference type="Proteomes" id="UP001642464"/>
    </source>
</evidence>
<evidence type="ECO:0000313" key="2">
    <source>
        <dbReference type="EMBL" id="CAK9106904.1"/>
    </source>
</evidence>
<feature type="compositionally biased region" description="Low complexity" evidence="1">
    <location>
        <begin position="287"/>
        <end position="317"/>
    </location>
</feature>
<feature type="compositionally biased region" description="Polar residues" evidence="1">
    <location>
        <begin position="1"/>
        <end position="21"/>
    </location>
</feature>